<evidence type="ECO:0000256" key="2">
    <source>
        <dbReference type="ARBA" id="ARBA00023239"/>
    </source>
</evidence>
<evidence type="ECO:0000256" key="3">
    <source>
        <dbReference type="PIRSR" id="PIRSR617939-1"/>
    </source>
</evidence>
<dbReference type="AlphaFoldDB" id="A0AAJ0M6L9"/>
<dbReference type="Proteomes" id="UP001273166">
    <property type="component" value="Unassembled WGS sequence"/>
</dbReference>
<evidence type="ECO:0000256" key="1">
    <source>
        <dbReference type="ARBA" id="ARBA00012346"/>
    </source>
</evidence>
<dbReference type="GO" id="GO:0003839">
    <property type="term" value="F:gamma-glutamylcyclotransferase activity"/>
    <property type="evidence" value="ECO:0007669"/>
    <property type="project" value="UniProtKB-EC"/>
</dbReference>
<dbReference type="Pfam" id="PF13772">
    <property type="entry name" value="AIG2_2"/>
    <property type="match status" value="1"/>
</dbReference>
<dbReference type="EC" id="4.3.2.9" evidence="1"/>
<name>A0AAJ0M6L9_9PEZI</name>
<dbReference type="InterPro" id="IPR017939">
    <property type="entry name" value="G-Glutamylcylcotransferase"/>
</dbReference>
<comment type="caution">
    <text evidence="5">The sequence shown here is derived from an EMBL/GenBank/DDBJ whole genome shotgun (WGS) entry which is preliminary data.</text>
</comment>
<keyword evidence="2" id="KW-0456">Lyase</keyword>
<dbReference type="EMBL" id="JAUDZG010000001">
    <property type="protein sequence ID" value="KAK3311013.1"/>
    <property type="molecule type" value="Genomic_DNA"/>
</dbReference>
<organism evidence="5 6">
    <name type="scientific">Chaetomium strumarium</name>
    <dbReference type="NCBI Taxonomy" id="1170767"/>
    <lineage>
        <taxon>Eukaryota</taxon>
        <taxon>Fungi</taxon>
        <taxon>Dikarya</taxon>
        <taxon>Ascomycota</taxon>
        <taxon>Pezizomycotina</taxon>
        <taxon>Sordariomycetes</taxon>
        <taxon>Sordariomycetidae</taxon>
        <taxon>Sordariales</taxon>
        <taxon>Chaetomiaceae</taxon>
        <taxon>Chaetomium</taxon>
    </lineage>
</organism>
<reference evidence="5" key="2">
    <citation type="submission" date="2023-06" db="EMBL/GenBank/DDBJ databases">
        <authorList>
            <consortium name="Lawrence Berkeley National Laboratory"/>
            <person name="Mondo S.J."/>
            <person name="Hensen N."/>
            <person name="Bonometti L."/>
            <person name="Westerberg I."/>
            <person name="Brannstrom I.O."/>
            <person name="Guillou S."/>
            <person name="Cros-Aarteil S."/>
            <person name="Calhoun S."/>
            <person name="Haridas S."/>
            <person name="Kuo A."/>
            <person name="Pangilinan J."/>
            <person name="Riley R."/>
            <person name="Labutti K."/>
            <person name="Andreopoulos B."/>
            <person name="Lipzen A."/>
            <person name="Chen C."/>
            <person name="Yanf M."/>
            <person name="Daum C."/>
            <person name="Ng V."/>
            <person name="Clum A."/>
            <person name="Steindorff A."/>
            <person name="Ohm R."/>
            <person name="Martin F."/>
            <person name="Silar P."/>
            <person name="Natvig D."/>
            <person name="Lalanne C."/>
            <person name="Gautier V."/>
            <person name="Ament-Velasquez S.L."/>
            <person name="Kruys A."/>
            <person name="Hutchinson M.I."/>
            <person name="Powell A.J."/>
            <person name="Barry K."/>
            <person name="Miller A.N."/>
            <person name="Grigoriev I.V."/>
            <person name="Debuchy R."/>
            <person name="Gladieux P."/>
            <person name="Thoren M.H."/>
            <person name="Johannesson H."/>
        </authorList>
    </citation>
    <scope>NUCLEOTIDE SEQUENCE</scope>
    <source>
        <strain evidence="5">CBS 333.67</strain>
    </source>
</reference>
<dbReference type="GeneID" id="87883049"/>
<feature type="non-terminal residue" evidence="5">
    <location>
        <position position="200"/>
    </location>
</feature>
<keyword evidence="6" id="KW-1185">Reference proteome</keyword>
<dbReference type="PANTHER" id="PTHR12935:SF0">
    <property type="entry name" value="GAMMA-GLUTAMYLCYCLOTRANSFERASE"/>
    <property type="match status" value="1"/>
</dbReference>
<accession>A0AAJ0M6L9</accession>
<dbReference type="CDD" id="cd06661">
    <property type="entry name" value="GGCT_like"/>
    <property type="match status" value="1"/>
</dbReference>
<evidence type="ECO:0000313" key="5">
    <source>
        <dbReference type="EMBL" id="KAK3311013.1"/>
    </source>
</evidence>
<evidence type="ECO:0000256" key="4">
    <source>
        <dbReference type="PIRSR" id="PIRSR617939-2"/>
    </source>
</evidence>
<reference evidence="5" key="1">
    <citation type="journal article" date="2023" name="Mol. Phylogenet. Evol.">
        <title>Genome-scale phylogeny and comparative genomics of the fungal order Sordariales.</title>
        <authorList>
            <person name="Hensen N."/>
            <person name="Bonometti L."/>
            <person name="Westerberg I."/>
            <person name="Brannstrom I.O."/>
            <person name="Guillou S."/>
            <person name="Cros-Aarteil S."/>
            <person name="Calhoun S."/>
            <person name="Haridas S."/>
            <person name="Kuo A."/>
            <person name="Mondo S."/>
            <person name="Pangilinan J."/>
            <person name="Riley R."/>
            <person name="LaButti K."/>
            <person name="Andreopoulos B."/>
            <person name="Lipzen A."/>
            <person name="Chen C."/>
            <person name="Yan M."/>
            <person name="Daum C."/>
            <person name="Ng V."/>
            <person name="Clum A."/>
            <person name="Steindorff A."/>
            <person name="Ohm R.A."/>
            <person name="Martin F."/>
            <person name="Silar P."/>
            <person name="Natvig D.O."/>
            <person name="Lalanne C."/>
            <person name="Gautier V."/>
            <person name="Ament-Velasquez S.L."/>
            <person name="Kruys A."/>
            <person name="Hutchinson M.I."/>
            <person name="Powell A.J."/>
            <person name="Barry K."/>
            <person name="Miller A.N."/>
            <person name="Grigoriev I.V."/>
            <person name="Debuchy R."/>
            <person name="Gladieux P."/>
            <person name="Hiltunen Thoren M."/>
            <person name="Johannesson H."/>
        </authorList>
    </citation>
    <scope>NUCLEOTIDE SEQUENCE</scope>
    <source>
        <strain evidence="5">CBS 333.67</strain>
    </source>
</reference>
<dbReference type="Gene3D" id="3.10.490.10">
    <property type="entry name" value="Gamma-glutamyl cyclotransferase-like"/>
    <property type="match status" value="1"/>
</dbReference>
<sequence>MSTPRAPRSPRDRKLYFAFGSNLWREQMARRCPNSPFVGIGCLNNFEWFINERRYANIAPVNPLPPARGNNRGGSGSKKVWGLVYELSQADEERLDRYEGVPDCYQKRMVEVNLYPVTRESQRTGMLGSARPVDMLIYIDLQRNQGHFEPKEEYVYRMNLGIEDALDAGVPERYVVDVMRPYISCVSPDAARRALAQRAA</sequence>
<dbReference type="RefSeq" id="XP_062726793.1">
    <property type="nucleotide sequence ID" value="XM_062864220.1"/>
</dbReference>
<evidence type="ECO:0000313" key="6">
    <source>
        <dbReference type="Proteomes" id="UP001273166"/>
    </source>
</evidence>
<proteinExistence type="predicted"/>
<dbReference type="SUPFAM" id="SSF110857">
    <property type="entry name" value="Gamma-glutamyl cyclotransferase-like"/>
    <property type="match status" value="1"/>
</dbReference>
<feature type="binding site" evidence="4">
    <location>
        <begin position="16"/>
        <end position="21"/>
    </location>
    <ligand>
        <name>substrate</name>
    </ligand>
</feature>
<dbReference type="InterPro" id="IPR036568">
    <property type="entry name" value="GGCT-like_sf"/>
</dbReference>
<dbReference type="InterPro" id="IPR013024">
    <property type="entry name" value="GGCT-like"/>
</dbReference>
<feature type="active site" description="Proton acceptor" evidence="3">
    <location>
        <position position="99"/>
    </location>
</feature>
<gene>
    <name evidence="5" type="ORF">B0T15DRAFT_374561</name>
</gene>
<protein>
    <recommendedName>
        <fullName evidence="1">gamma-glutamylcyclotransferase</fullName>
        <ecNumber evidence="1">4.3.2.9</ecNumber>
    </recommendedName>
</protein>
<dbReference type="PANTHER" id="PTHR12935">
    <property type="entry name" value="GAMMA-GLUTAMYLCYCLOTRANSFERASE"/>
    <property type="match status" value="1"/>
</dbReference>